<gene>
    <name evidence="13" type="ORF">I592_03305</name>
    <name evidence="12" type="ORF">UKC_00142</name>
</gene>
<keyword evidence="15" id="KW-1185">Reference proteome</keyword>
<dbReference type="InterPro" id="IPR001789">
    <property type="entry name" value="Sig_transdc_resp-reg_receiver"/>
</dbReference>
<organism evidence="12 14">
    <name type="scientific">Enterococcus gilvus ATCC BAA-350</name>
    <dbReference type="NCBI Taxonomy" id="1158614"/>
    <lineage>
        <taxon>Bacteria</taxon>
        <taxon>Bacillati</taxon>
        <taxon>Bacillota</taxon>
        <taxon>Bacilli</taxon>
        <taxon>Lactobacillales</taxon>
        <taxon>Enterococcaceae</taxon>
        <taxon>Enterococcus</taxon>
    </lineage>
</organism>
<feature type="domain" description="Response regulatory" evidence="11">
    <location>
        <begin position="2"/>
        <end position="118"/>
    </location>
</feature>
<dbReference type="Pfam" id="PF04703">
    <property type="entry name" value="FaeA"/>
    <property type="match status" value="1"/>
</dbReference>
<evidence type="ECO:0000256" key="4">
    <source>
        <dbReference type="ARBA" id="ARBA00023012"/>
    </source>
</evidence>
<evidence type="ECO:0000256" key="8">
    <source>
        <dbReference type="ARBA" id="ARBA00023163"/>
    </source>
</evidence>
<dbReference type="PANTHER" id="PTHR45526:SF1">
    <property type="entry name" value="TRANSCRIPTIONAL REGULATORY PROTEIN DCUR-RELATED"/>
    <property type="match status" value="1"/>
</dbReference>
<accession>R2VMX3</accession>
<protein>
    <recommendedName>
        <fullName evidence="9">Transcriptional regulatory protein</fullName>
    </recommendedName>
</protein>
<dbReference type="EMBL" id="ASWH01000002">
    <property type="protein sequence ID" value="EOW79167.1"/>
    <property type="molecule type" value="Genomic_DNA"/>
</dbReference>
<dbReference type="InterPro" id="IPR006793">
    <property type="entry name" value="FaeA"/>
</dbReference>
<dbReference type="PIRSF" id="PIRSF006171">
    <property type="entry name" value="RR_citrat_malat"/>
    <property type="match status" value="1"/>
</dbReference>
<dbReference type="RefSeq" id="WP_010778593.1">
    <property type="nucleotide sequence ID" value="NZ_ASWH01000002.1"/>
</dbReference>
<keyword evidence="8 9" id="KW-0804">Transcription</keyword>
<evidence type="ECO:0000256" key="9">
    <source>
        <dbReference type="PIRNR" id="PIRNR006171"/>
    </source>
</evidence>
<dbReference type="InterPro" id="IPR051271">
    <property type="entry name" value="2C-system_Tx_regulators"/>
</dbReference>
<dbReference type="SUPFAM" id="SSF46785">
    <property type="entry name" value="Winged helix' DNA-binding domain"/>
    <property type="match status" value="1"/>
</dbReference>
<proteinExistence type="predicted"/>
<evidence type="ECO:0000313" key="14">
    <source>
        <dbReference type="Proteomes" id="UP000013750"/>
    </source>
</evidence>
<dbReference type="Pfam" id="PF00072">
    <property type="entry name" value="Response_reg"/>
    <property type="match status" value="1"/>
</dbReference>
<dbReference type="Gene3D" id="3.40.50.2300">
    <property type="match status" value="1"/>
</dbReference>
<dbReference type="SUPFAM" id="SSF52172">
    <property type="entry name" value="CheY-like"/>
    <property type="match status" value="1"/>
</dbReference>
<keyword evidence="2 9" id="KW-0963">Cytoplasm</keyword>
<comment type="subcellular location">
    <subcellularLocation>
        <location evidence="1 9">Cytoplasm</location>
    </subcellularLocation>
</comment>
<evidence type="ECO:0000256" key="3">
    <source>
        <dbReference type="ARBA" id="ARBA00022553"/>
    </source>
</evidence>
<evidence type="ECO:0000256" key="1">
    <source>
        <dbReference type="ARBA" id="ARBA00004496"/>
    </source>
</evidence>
<feature type="modified residue" description="4-aspartylphosphate" evidence="10">
    <location>
        <position position="53"/>
    </location>
</feature>
<dbReference type="AlphaFoldDB" id="R2VMX3"/>
<evidence type="ECO:0000256" key="10">
    <source>
        <dbReference type="PROSITE-ProRule" id="PRU00169"/>
    </source>
</evidence>
<dbReference type="Proteomes" id="UP000013750">
    <property type="component" value="Unassembled WGS sequence"/>
</dbReference>
<evidence type="ECO:0000313" key="12">
    <source>
        <dbReference type="EMBL" id="EOI58956.1"/>
    </source>
</evidence>
<dbReference type="OrthoDB" id="9759232at2"/>
<dbReference type="PATRIC" id="fig|1158614.3.peg.128"/>
<dbReference type="PANTHER" id="PTHR45526">
    <property type="entry name" value="TRANSCRIPTIONAL REGULATORY PROTEIN DPIA"/>
    <property type="match status" value="1"/>
</dbReference>
<dbReference type="GO" id="GO:0003700">
    <property type="term" value="F:DNA-binding transcription factor activity"/>
    <property type="evidence" value="ECO:0007669"/>
    <property type="project" value="InterPro"/>
</dbReference>
<dbReference type="GO" id="GO:0005737">
    <property type="term" value="C:cytoplasm"/>
    <property type="evidence" value="ECO:0007669"/>
    <property type="project" value="UniProtKB-SubCell"/>
</dbReference>
<keyword evidence="6 9" id="KW-0238">DNA-binding</keyword>
<evidence type="ECO:0000259" key="11">
    <source>
        <dbReference type="PROSITE" id="PS50110"/>
    </source>
</evidence>
<comment type="caution">
    <text evidence="12">The sequence shown here is derived from an EMBL/GenBank/DDBJ whole genome shotgun (WGS) entry which is preliminary data.</text>
</comment>
<sequence length="220" mass="24976">MNVLIIEDDPMVEFIHRSYLEKMGLFQALYSAATVEDAENLLAEKTIALILLDIHLKDGNGLDILRKLRMNQTNHEVILITAANEAPSVKEGLHLGVIDYLIKPFTFERFKKSIALFQEKKQRLEGIEVDQATLDSLFKQAAPAPSDDLEKGLSVDTLTHILTVIHDIHQPFTIQELADQCGLSHVSVRKYISHLEQTKQLKAETVYTKVGRPYKAFRRL</sequence>
<keyword evidence="7 9" id="KW-0010">Activator</keyword>
<dbReference type="HOGENOM" id="CLU_000445_39_0_9"/>
<dbReference type="SMART" id="SM00448">
    <property type="entry name" value="REC"/>
    <property type="match status" value="1"/>
</dbReference>
<dbReference type="Proteomes" id="UP000014160">
    <property type="component" value="Unassembled WGS sequence"/>
</dbReference>
<dbReference type="PROSITE" id="PS50110">
    <property type="entry name" value="RESPONSE_REGULATORY"/>
    <property type="match status" value="1"/>
</dbReference>
<evidence type="ECO:0000256" key="7">
    <source>
        <dbReference type="ARBA" id="ARBA00023159"/>
    </source>
</evidence>
<dbReference type="GO" id="GO:0003677">
    <property type="term" value="F:DNA binding"/>
    <property type="evidence" value="ECO:0007669"/>
    <property type="project" value="UniProtKB-KW"/>
</dbReference>
<keyword evidence="5 9" id="KW-0805">Transcription regulation</keyword>
<reference evidence="12 14" key="1">
    <citation type="submission" date="2013-02" db="EMBL/GenBank/DDBJ databases">
        <title>The Genome Sequence of Enterococcus gilvus ATCC BAA-350.</title>
        <authorList>
            <consortium name="The Broad Institute Genome Sequencing Platform"/>
            <consortium name="The Broad Institute Genome Sequencing Center for Infectious Disease"/>
            <person name="Earl A.M."/>
            <person name="Gilmore M.S."/>
            <person name="Lebreton F."/>
            <person name="Walker B."/>
            <person name="Young S.K."/>
            <person name="Zeng Q."/>
            <person name="Gargeya S."/>
            <person name="Fitzgerald M."/>
            <person name="Haas B."/>
            <person name="Abouelleil A."/>
            <person name="Alvarado L."/>
            <person name="Arachchi H.M."/>
            <person name="Berlin A.M."/>
            <person name="Chapman S.B."/>
            <person name="Dewar J."/>
            <person name="Goldberg J."/>
            <person name="Griggs A."/>
            <person name="Gujja S."/>
            <person name="Hansen M."/>
            <person name="Howarth C."/>
            <person name="Imamovic A."/>
            <person name="Larimer J."/>
            <person name="McCowan C."/>
            <person name="Murphy C."/>
            <person name="Neiman D."/>
            <person name="Pearson M."/>
            <person name="Priest M."/>
            <person name="Roberts A."/>
            <person name="Saif S."/>
            <person name="Shea T."/>
            <person name="Sisk P."/>
            <person name="Sykes S."/>
            <person name="Wortman J."/>
            <person name="Nusbaum C."/>
            <person name="Birren B."/>
        </authorList>
    </citation>
    <scope>NUCLEOTIDE SEQUENCE [LARGE SCALE GENOMIC DNA]</scope>
    <source>
        <strain evidence="12 14">ATCC BAA-350</strain>
    </source>
</reference>
<dbReference type="GO" id="GO:0000156">
    <property type="term" value="F:phosphorelay response regulator activity"/>
    <property type="evidence" value="ECO:0007669"/>
    <property type="project" value="TreeGrafter"/>
</dbReference>
<keyword evidence="3 10" id="KW-0597">Phosphoprotein</keyword>
<keyword evidence="4 9" id="KW-0902">Two-component regulatory system</keyword>
<evidence type="ECO:0000256" key="2">
    <source>
        <dbReference type="ARBA" id="ARBA00022490"/>
    </source>
</evidence>
<dbReference type="InterPro" id="IPR036390">
    <property type="entry name" value="WH_DNA-bd_sf"/>
</dbReference>
<dbReference type="EMBL" id="AJDQ01000002">
    <property type="protein sequence ID" value="EOI58956.1"/>
    <property type="molecule type" value="Genomic_DNA"/>
</dbReference>
<evidence type="ECO:0000256" key="6">
    <source>
        <dbReference type="ARBA" id="ARBA00023125"/>
    </source>
</evidence>
<name>R2VMX3_9ENTE</name>
<evidence type="ECO:0000313" key="15">
    <source>
        <dbReference type="Proteomes" id="UP000014160"/>
    </source>
</evidence>
<evidence type="ECO:0000313" key="13">
    <source>
        <dbReference type="EMBL" id="EOW79167.1"/>
    </source>
</evidence>
<evidence type="ECO:0000256" key="5">
    <source>
        <dbReference type="ARBA" id="ARBA00023015"/>
    </source>
</evidence>
<reference evidence="13 15" key="2">
    <citation type="submission" date="2013-03" db="EMBL/GenBank/DDBJ databases">
        <title>The Genome Sequence of Enterococcus gilvus ATCC BAA-350 (PacBio/Illumina hybrid assembly).</title>
        <authorList>
            <consortium name="The Broad Institute Genomics Platform"/>
            <consortium name="The Broad Institute Genome Sequencing Center for Infectious Disease"/>
            <person name="Earl A."/>
            <person name="Russ C."/>
            <person name="Gilmore M."/>
            <person name="Surin D."/>
            <person name="Walker B."/>
            <person name="Young S."/>
            <person name="Zeng Q."/>
            <person name="Gargeya S."/>
            <person name="Fitzgerald M."/>
            <person name="Haas B."/>
            <person name="Abouelleil A."/>
            <person name="Allen A.W."/>
            <person name="Alvarado L."/>
            <person name="Arachchi H.M."/>
            <person name="Berlin A.M."/>
            <person name="Chapman S.B."/>
            <person name="Gainer-Dewar J."/>
            <person name="Goldberg J."/>
            <person name="Griggs A."/>
            <person name="Gujja S."/>
            <person name="Hansen M."/>
            <person name="Howarth C."/>
            <person name="Imamovic A."/>
            <person name="Ireland A."/>
            <person name="Larimer J."/>
            <person name="McCowan C."/>
            <person name="Murphy C."/>
            <person name="Pearson M."/>
            <person name="Poon T.W."/>
            <person name="Priest M."/>
            <person name="Roberts A."/>
            <person name="Saif S."/>
            <person name="Shea T."/>
            <person name="Sisk P."/>
            <person name="Sykes S."/>
            <person name="Wortman J."/>
            <person name="Nusbaum C."/>
            <person name="Birren B."/>
        </authorList>
    </citation>
    <scope>NUCLEOTIDE SEQUENCE [LARGE SCALE GENOMIC DNA]</scope>
    <source>
        <strain evidence="13 15">ATCC BAA-350</strain>
    </source>
</reference>
<dbReference type="InterPro" id="IPR011006">
    <property type="entry name" value="CheY-like_superfamily"/>
</dbReference>
<dbReference type="eggNOG" id="COG4565">
    <property type="taxonomic scope" value="Bacteria"/>
</dbReference>
<dbReference type="InterPro" id="IPR024187">
    <property type="entry name" value="Sig_transdc_resp-reg_cit/mal"/>
</dbReference>